<protein>
    <submittedName>
        <fullName evidence="1">Glycosyltransferase</fullName>
    </submittedName>
</protein>
<evidence type="ECO:0000313" key="2">
    <source>
        <dbReference type="Proteomes" id="UP001464923"/>
    </source>
</evidence>
<dbReference type="Gene3D" id="3.40.50.2000">
    <property type="entry name" value="Glycogen Phosphorylase B"/>
    <property type="match status" value="1"/>
</dbReference>
<dbReference type="EMBL" id="JBEDNP010000010">
    <property type="protein sequence ID" value="MEQ3540653.1"/>
    <property type="molecule type" value="Genomic_DNA"/>
</dbReference>
<name>A0ABV1JZ93_9PSEU</name>
<comment type="caution">
    <text evidence="1">The sequence shown here is derived from an EMBL/GenBank/DDBJ whole genome shotgun (WGS) entry which is preliminary data.</text>
</comment>
<dbReference type="Pfam" id="PF13692">
    <property type="entry name" value="Glyco_trans_1_4"/>
    <property type="match status" value="1"/>
</dbReference>
<reference evidence="1 2" key="1">
    <citation type="submission" date="2024-03" db="EMBL/GenBank/DDBJ databases">
        <title>Draft genome sequence of Pseudonocardia tropica JCM 19149.</title>
        <authorList>
            <person name="Butdee W."/>
            <person name="Duangmal K."/>
        </authorList>
    </citation>
    <scope>NUCLEOTIDE SEQUENCE [LARGE SCALE GENOMIC DNA]</scope>
    <source>
        <strain evidence="1 2">JCM 19149</strain>
    </source>
</reference>
<sequence>MTRDRTRVLLTFAFETLDDVRRREFCRPPDQLLLQVIADGRTESVTVADPWRSRIADVARGRWSRTERRVVIGGSPLTHVRPLRLRRTDPTDLASVRDQYQRYGRLLRRRCTPQDVLVTANPFVAAWAAPMLGIRCFYYARDDWAGHTFFRRWWPVLDAAQGEVGAGTAEIVAVSETLGHRLRPDGPVTVLPNGVAGHVWRKRLGWPTRLGPHPGVYALYSGSIGPRLDTELLARVVGHPALDAVLIAGPVESPALRTKLAALPRVRVLGDLDQATLAAVTFNAAVGVVPHVVNRQTTASSPLKVFEYLAAGLPVVTTDLQSIEDLGERVQPCGGPAEWVSALHRAIDAGAASEAERSETLAELDWTKRLRPLVDAVVQPVPRPLSEPR</sequence>
<accession>A0ABV1JZ93</accession>
<organism evidence="1 2">
    <name type="scientific">Pseudonocardia tropica</name>
    <dbReference type="NCBI Taxonomy" id="681289"/>
    <lineage>
        <taxon>Bacteria</taxon>
        <taxon>Bacillati</taxon>
        <taxon>Actinomycetota</taxon>
        <taxon>Actinomycetes</taxon>
        <taxon>Pseudonocardiales</taxon>
        <taxon>Pseudonocardiaceae</taxon>
        <taxon>Pseudonocardia</taxon>
    </lineage>
</organism>
<keyword evidence="2" id="KW-1185">Reference proteome</keyword>
<evidence type="ECO:0000313" key="1">
    <source>
        <dbReference type="EMBL" id="MEQ3540653.1"/>
    </source>
</evidence>
<dbReference type="Proteomes" id="UP001464923">
    <property type="component" value="Unassembled WGS sequence"/>
</dbReference>
<proteinExistence type="predicted"/>
<gene>
    <name evidence="1" type="ORF">WHI96_17715</name>
</gene>
<dbReference type="SUPFAM" id="SSF53756">
    <property type="entry name" value="UDP-Glycosyltransferase/glycogen phosphorylase"/>
    <property type="match status" value="1"/>
</dbReference>